<accession>A0A5J6ZCA0</accession>
<evidence type="ECO:0000256" key="2">
    <source>
        <dbReference type="ARBA" id="ARBA00022475"/>
    </source>
</evidence>
<dbReference type="PANTHER" id="PTHR33406">
    <property type="entry name" value="MEMBRANE PROTEIN MJ1562-RELATED"/>
    <property type="match status" value="1"/>
</dbReference>
<protein>
    <submittedName>
        <fullName evidence="9">Membrane protein YdfJ</fullName>
    </submittedName>
</protein>
<feature type="transmembrane region" description="Helical" evidence="7">
    <location>
        <begin position="241"/>
        <end position="263"/>
    </location>
</feature>
<dbReference type="EMBL" id="CP045032">
    <property type="protein sequence ID" value="QFQ03335.1"/>
    <property type="molecule type" value="Genomic_DNA"/>
</dbReference>
<dbReference type="InterPro" id="IPR050545">
    <property type="entry name" value="Mycobact_MmpL"/>
</dbReference>
<feature type="transmembrane region" description="Helical" evidence="7">
    <location>
        <begin position="768"/>
        <end position="787"/>
    </location>
</feature>
<feature type="transmembrane region" description="Helical" evidence="7">
    <location>
        <begin position="216"/>
        <end position="234"/>
    </location>
</feature>
<feature type="domain" description="SSD" evidence="8">
    <location>
        <begin position="232"/>
        <end position="365"/>
    </location>
</feature>
<evidence type="ECO:0000313" key="9">
    <source>
        <dbReference type="EMBL" id="QFQ03335.1"/>
    </source>
</evidence>
<feature type="transmembrane region" description="Helical" evidence="7">
    <location>
        <begin position="339"/>
        <end position="363"/>
    </location>
</feature>
<feature type="transmembrane region" description="Helical" evidence="7">
    <location>
        <begin position="679"/>
        <end position="697"/>
    </location>
</feature>
<feature type="transmembrane region" description="Helical" evidence="7">
    <location>
        <begin position="303"/>
        <end position="327"/>
    </location>
</feature>
<dbReference type="RefSeq" id="WP_151903586.1">
    <property type="nucleotide sequence ID" value="NZ_CP045032.1"/>
</dbReference>
<dbReference type="Pfam" id="PF03176">
    <property type="entry name" value="MMPL"/>
    <property type="match status" value="3"/>
</dbReference>
<sequence>MAKFLFKLSRWCYLHHKRVVGAWLVLFALVAGLALTLQKGFSDVFEMSDVPSSHATHLLLDKFPGTKNPLTSSGVNIVFEAPEGQRLEQPEYMAAMDKTVEAIRENVPNLGADEQLVNPVTLNEGLEKTLVSQLTDQGLPEETARIDADNLRTYSADGRFGTMSFEYDVPLPANVTDEDRNAVLDAMQISRDAGLKVEAGGAGFGDPIAIEPISEIAGLFVALLILLFVFRSFLASFFPLVTAVVGVGIGTMLTLMATSIATLNTVTPTLGLMIGLAVGIDYALFIMSRFRDELKQGRSREDAIGLAAGTAGSAVVFAGLTVIIALVGLRLANIPFLSYMGYAAAATVLISVLVAVTFLPAVLGWARNRVFRREVEMGHRIQRGRRRSSPSTTDAAPVGENPGIRRGRKGEGPRVSGMKDSLGERWVKLVHKAPGLAIAAVFLVLVGLTLPAADLQLSLPSDKTANVDSTQRQSAEMLEEGFGPGRNAPILAVVNAETVDPDAPALETYIRNQPDMPREQAAQNASFLYAVGSLASNIDVKHAQLVGQSPDGTTAQILVTPQTGPTDERTVELIQALRVQQEEIQQETGVDMGITGFTPIQQDVTDQLSAAMPIYLALVVILSLVLLMMVFRSLVVPVIAATGFLLSVGAAFGVTVLVWQEGLWGLWDSPGPLISFMPIFLIGVTFGLAMDYQVFIVSRMRERFSAQVRRLGRMDDPEQRPFMAPNSRYTLTEDSVIGGFGMGARVVTAAALIMIGVFASFVFQPLPFIQIFGFALGAGVLFDAFFIRMTVVPALMMIAGRTTWYMPKWLDKVLPTVDVEGEALERAYEAGEIGDARKHARTQKVDA</sequence>
<feature type="region of interest" description="Disordered" evidence="6">
    <location>
        <begin position="381"/>
        <end position="417"/>
    </location>
</feature>
<evidence type="ECO:0000259" key="8">
    <source>
        <dbReference type="PROSITE" id="PS50156"/>
    </source>
</evidence>
<evidence type="ECO:0000256" key="3">
    <source>
        <dbReference type="ARBA" id="ARBA00022692"/>
    </source>
</evidence>
<keyword evidence="4 7" id="KW-1133">Transmembrane helix</keyword>
<evidence type="ECO:0000256" key="4">
    <source>
        <dbReference type="ARBA" id="ARBA00022989"/>
    </source>
</evidence>
<feature type="transmembrane region" description="Helical" evidence="7">
    <location>
        <begin position="736"/>
        <end position="762"/>
    </location>
</feature>
<feature type="transmembrane region" description="Helical" evidence="7">
    <location>
        <begin position="638"/>
        <end position="659"/>
    </location>
</feature>
<evidence type="ECO:0000256" key="5">
    <source>
        <dbReference type="ARBA" id="ARBA00023136"/>
    </source>
</evidence>
<dbReference type="SUPFAM" id="SSF82866">
    <property type="entry name" value="Multidrug efflux transporter AcrB transmembrane domain"/>
    <property type="match status" value="2"/>
</dbReference>
<feature type="transmembrane region" description="Helical" evidence="7">
    <location>
        <begin position="269"/>
        <end position="291"/>
    </location>
</feature>
<dbReference type="AlphaFoldDB" id="A0A5J6ZCA0"/>
<keyword evidence="2" id="KW-1003">Cell membrane</keyword>
<evidence type="ECO:0000256" key="1">
    <source>
        <dbReference type="ARBA" id="ARBA00004651"/>
    </source>
</evidence>
<dbReference type="PANTHER" id="PTHR33406:SF13">
    <property type="entry name" value="MEMBRANE PROTEIN YDFJ"/>
    <property type="match status" value="1"/>
</dbReference>
<reference evidence="10" key="1">
    <citation type="submission" date="2019-10" db="EMBL/GenBank/DDBJ databases">
        <title>Complete genome sequence of Corynebacterium urogenitalis DSM 108747, isolated from the genital tract of a cow.</title>
        <authorList>
            <person name="Ruckert C."/>
            <person name="Ballas P."/>
            <person name="Wagener K."/>
            <person name="Drillich M."/>
            <person name="Kaempfer P."/>
            <person name="Busse H.-J."/>
            <person name="Ehling-Schulz M."/>
        </authorList>
    </citation>
    <scope>NUCLEOTIDE SEQUENCE [LARGE SCALE GENOMIC DNA]</scope>
    <source>
        <strain evidence="10">LMM 1652</strain>
    </source>
</reference>
<feature type="transmembrane region" description="Helical" evidence="7">
    <location>
        <begin position="435"/>
        <end position="453"/>
    </location>
</feature>
<evidence type="ECO:0000256" key="6">
    <source>
        <dbReference type="SAM" id="MobiDB-lite"/>
    </source>
</evidence>
<comment type="subcellular location">
    <subcellularLocation>
        <location evidence="1">Cell membrane</location>
        <topology evidence="1">Multi-pass membrane protein</topology>
    </subcellularLocation>
</comment>
<dbReference type="KEGG" id="cuo:CUROG_09995"/>
<dbReference type="Proteomes" id="UP000326711">
    <property type="component" value="Chromosome"/>
</dbReference>
<keyword evidence="3 7" id="KW-0812">Transmembrane</keyword>
<dbReference type="Gene3D" id="1.20.1640.10">
    <property type="entry name" value="Multidrug efflux transporter AcrB transmembrane domain"/>
    <property type="match status" value="2"/>
</dbReference>
<dbReference type="InterPro" id="IPR004869">
    <property type="entry name" value="MMPL_dom"/>
</dbReference>
<evidence type="ECO:0000313" key="10">
    <source>
        <dbReference type="Proteomes" id="UP000326711"/>
    </source>
</evidence>
<dbReference type="PROSITE" id="PS50156">
    <property type="entry name" value="SSD"/>
    <property type="match status" value="1"/>
</dbReference>
<feature type="transmembrane region" description="Helical" evidence="7">
    <location>
        <begin position="612"/>
        <end position="631"/>
    </location>
</feature>
<dbReference type="GO" id="GO:0005886">
    <property type="term" value="C:plasma membrane"/>
    <property type="evidence" value="ECO:0007669"/>
    <property type="project" value="UniProtKB-SubCell"/>
</dbReference>
<organism evidence="9 10">
    <name type="scientific">Corynebacterium urogenitale</name>
    <dbReference type="NCBI Taxonomy" id="2487892"/>
    <lineage>
        <taxon>Bacteria</taxon>
        <taxon>Bacillati</taxon>
        <taxon>Actinomycetota</taxon>
        <taxon>Actinomycetes</taxon>
        <taxon>Mycobacteriales</taxon>
        <taxon>Corynebacteriaceae</taxon>
        <taxon>Corynebacterium</taxon>
    </lineage>
</organism>
<gene>
    <name evidence="9" type="primary">ydfJ4</name>
    <name evidence="9" type="ORF">CUROG_09995</name>
</gene>
<proteinExistence type="predicted"/>
<name>A0A5J6ZCA0_9CORY</name>
<keyword evidence="10" id="KW-1185">Reference proteome</keyword>
<dbReference type="OrthoDB" id="7051771at2"/>
<evidence type="ECO:0000256" key="7">
    <source>
        <dbReference type="SAM" id="Phobius"/>
    </source>
</evidence>
<dbReference type="InterPro" id="IPR000731">
    <property type="entry name" value="SSD"/>
</dbReference>
<keyword evidence="5 7" id="KW-0472">Membrane</keyword>